<organism evidence="3 4">
    <name type="scientific">Veronia pacifica</name>
    <dbReference type="NCBI Taxonomy" id="1080227"/>
    <lineage>
        <taxon>Bacteria</taxon>
        <taxon>Pseudomonadati</taxon>
        <taxon>Pseudomonadota</taxon>
        <taxon>Gammaproteobacteria</taxon>
        <taxon>Vibrionales</taxon>
        <taxon>Vibrionaceae</taxon>
        <taxon>Veronia</taxon>
    </lineage>
</organism>
<keyword evidence="4" id="KW-1185">Reference proteome</keyword>
<proteinExistence type="predicted"/>
<dbReference type="PANTHER" id="PTHR45641">
    <property type="entry name" value="TETRATRICOPEPTIDE REPEAT PROTEIN (AFU_ORTHOLOGUE AFUA_6G03870)"/>
    <property type="match status" value="1"/>
</dbReference>
<reference evidence="3 4" key="1">
    <citation type="submission" date="2016-05" db="EMBL/GenBank/DDBJ databases">
        <title>Genomic Taxonomy of the Vibrionaceae.</title>
        <authorList>
            <person name="Gomez-Gil B."/>
            <person name="Enciso-Ibarra J."/>
        </authorList>
    </citation>
    <scope>NUCLEOTIDE SEQUENCE [LARGE SCALE GENOMIC DNA]</scope>
    <source>
        <strain evidence="3 4">CAIM 1920</strain>
    </source>
</reference>
<dbReference type="InterPro" id="IPR011990">
    <property type="entry name" value="TPR-like_helical_dom_sf"/>
</dbReference>
<evidence type="ECO:0000256" key="2">
    <source>
        <dbReference type="ARBA" id="ARBA00022803"/>
    </source>
</evidence>
<evidence type="ECO:0008006" key="5">
    <source>
        <dbReference type="Google" id="ProtNLM"/>
    </source>
</evidence>
<evidence type="ECO:0000313" key="4">
    <source>
        <dbReference type="Proteomes" id="UP000094936"/>
    </source>
</evidence>
<dbReference type="Gene3D" id="1.25.40.10">
    <property type="entry name" value="Tetratricopeptide repeat domain"/>
    <property type="match status" value="3"/>
</dbReference>
<dbReference type="SMART" id="SM00028">
    <property type="entry name" value="TPR"/>
    <property type="match status" value="5"/>
</dbReference>
<accession>A0A1C3E6Z6</accession>
<dbReference type="Pfam" id="PF13181">
    <property type="entry name" value="TPR_8"/>
    <property type="match status" value="2"/>
</dbReference>
<dbReference type="InterPro" id="IPR019734">
    <property type="entry name" value="TPR_rpt"/>
</dbReference>
<protein>
    <recommendedName>
        <fullName evidence="5">Tetratricopeptide repeat protein</fullName>
    </recommendedName>
</protein>
<evidence type="ECO:0000313" key="3">
    <source>
        <dbReference type="EMBL" id="ODA29020.1"/>
    </source>
</evidence>
<comment type="caution">
    <text evidence="3">The sequence shown here is derived from an EMBL/GenBank/DDBJ whole genome shotgun (WGS) entry which is preliminary data.</text>
</comment>
<dbReference type="RefSeq" id="WP_068905662.1">
    <property type="nucleotide sequence ID" value="NZ_JBHUIF010000015.1"/>
</dbReference>
<dbReference type="SUPFAM" id="SSF48452">
    <property type="entry name" value="TPR-like"/>
    <property type="match status" value="2"/>
</dbReference>
<gene>
    <name evidence="3" type="ORF">A8L45_22895</name>
</gene>
<name>A0A1C3E6Z6_9GAMM</name>
<sequence>MDSKIYHNLSILLDKENKFKEAMNYASKASRIKRELAKNDLETFGLCAAGSHLQYARFVSRSGAYQDAIDLFYEVIDIIDDLDEKNSLHHIELVANSYCIIAQTLILKNKNNVSEIKKFFKESIRLYRIIYEQTPQVFDLNFTNTLNKFASFLRVSGFYYDSKKYQLEAVEIYENRYASDPDIYKDTFIAYLNALGCSYSKIEDYLAAIKTYKKALFIINNSDSIIIKHDDLLINLYTNIGVSYAEIGMVDESHSFYKKAESTFNQTDSIIGISTKLNLESSIARYYVIKDDFPNAIKHYINVLNDIKETKYNNDFFTAECLGQLGFSLLSVSNYSDAESKLKESISILKTLSFEKRKKRLSEFSGYLEDVRNRIESGRKH</sequence>
<keyword evidence="1" id="KW-0677">Repeat</keyword>
<dbReference type="PANTHER" id="PTHR45641:SF19">
    <property type="entry name" value="NEPHROCYSTIN-3"/>
    <property type="match status" value="1"/>
</dbReference>
<dbReference type="EMBL" id="LYBM01000083">
    <property type="protein sequence ID" value="ODA29020.1"/>
    <property type="molecule type" value="Genomic_DNA"/>
</dbReference>
<dbReference type="OrthoDB" id="9778366at2"/>
<keyword evidence="2" id="KW-0802">TPR repeat</keyword>
<dbReference type="Proteomes" id="UP000094936">
    <property type="component" value="Unassembled WGS sequence"/>
</dbReference>
<evidence type="ECO:0000256" key="1">
    <source>
        <dbReference type="ARBA" id="ARBA00022737"/>
    </source>
</evidence>
<dbReference type="STRING" id="1080227.A8L45_22895"/>
<dbReference type="AlphaFoldDB" id="A0A1C3E6Z6"/>